<evidence type="ECO:0000259" key="8">
    <source>
        <dbReference type="PROSITE" id="PS50893"/>
    </source>
</evidence>
<evidence type="ECO:0000259" key="9">
    <source>
        <dbReference type="PROSITE" id="PS51012"/>
    </source>
</evidence>
<feature type="transmembrane region" description="Helical" evidence="7">
    <location>
        <begin position="820"/>
        <end position="842"/>
    </location>
</feature>
<dbReference type="PANTHER" id="PTHR43038:SF4">
    <property type="entry name" value="RIBOSOME-ASSOCIATED ATPASE"/>
    <property type="match status" value="1"/>
</dbReference>
<evidence type="ECO:0000256" key="4">
    <source>
        <dbReference type="ARBA" id="ARBA00022840"/>
    </source>
</evidence>
<dbReference type="PROSITE" id="PS50893">
    <property type="entry name" value="ABC_TRANSPORTER_2"/>
    <property type="match status" value="2"/>
</dbReference>
<dbReference type="CDD" id="cd03230">
    <property type="entry name" value="ABC_DR_subfamily_A"/>
    <property type="match status" value="1"/>
</dbReference>
<dbReference type="InterPro" id="IPR017871">
    <property type="entry name" value="ABC_transporter-like_CS"/>
</dbReference>
<feature type="transmembrane region" description="Helical" evidence="7">
    <location>
        <begin position="557"/>
        <end position="575"/>
    </location>
</feature>
<organism evidence="10 11">
    <name type="scientific">Pseudomonas brassicacearum</name>
    <dbReference type="NCBI Taxonomy" id="930166"/>
    <lineage>
        <taxon>Bacteria</taxon>
        <taxon>Pseudomonadati</taxon>
        <taxon>Pseudomonadota</taxon>
        <taxon>Gammaproteobacteria</taxon>
        <taxon>Pseudomonadales</taxon>
        <taxon>Pseudomonadaceae</taxon>
        <taxon>Pseudomonas</taxon>
    </lineage>
</organism>
<evidence type="ECO:0000256" key="2">
    <source>
        <dbReference type="ARBA" id="ARBA00022692"/>
    </source>
</evidence>
<dbReference type="PANTHER" id="PTHR43038">
    <property type="entry name" value="ATP-BINDING CASSETTE, SUB-FAMILY H, MEMBER 1"/>
    <property type="match status" value="1"/>
</dbReference>
<dbReference type="GO" id="GO:0140359">
    <property type="term" value="F:ABC-type transporter activity"/>
    <property type="evidence" value="ECO:0007669"/>
    <property type="project" value="InterPro"/>
</dbReference>
<dbReference type="SMART" id="SM00382">
    <property type="entry name" value="AAA"/>
    <property type="match status" value="2"/>
</dbReference>
<feature type="transmembrane region" description="Helical" evidence="7">
    <location>
        <begin position="880"/>
        <end position="902"/>
    </location>
</feature>
<dbReference type="PROSITE" id="PS00211">
    <property type="entry name" value="ABC_TRANSPORTER_1"/>
    <property type="match status" value="1"/>
</dbReference>
<sequence>MTGLAVQACAIDHRYGTHQALSDITFSLPAGTRCGLIGPDGAGKSSLLGLIAGVKKLQQGQLNVLDGAIQDRRHRNSLYARIAFMPQGLGGNLYPELSISENIHFFATLFGLSKAECDQRMHNLLLATDLLHFADRPAGKLSGGMKQKLGLCCALIHEPDLLILDEPTTGVDPLSRRRFWELVDDVRHQRPQLTLLVATAYMEEAEQFEHCLMLDGGKLIATGLTKELRAVTTSGKLDEAFTHYQGDGSHDQQALVIPPGTGTPTDIAIEAHDLTLRFGDFTAVDKVSFAIGRGEIFGFLGSNGCGKTTTMKVLTGLIPASEGSATLLGKPVNAKDLATRKRVGFMSQSFSLYGELSVRQNLELHARLFDLPKIESTQRIEELIQRFNLGSVCEQQSAALPLGLRQRLSLAVAVLHRPEVLILDEPTSGVDPAARDDFWRLLIELSREQGVTIFLSTHFMNEAQRCDRISLMHAGKVLACDTPAALQQQFKGETLEAAFVTCLEQAQGVSEPSKPAESVNAPVMQATPLNDRRFSLGRLMAVASREGKELLRDKVRMAFALLGAIFMMVIFGYGISLDVEKLAFAVYDQDQTPQSRAYLEAFRGSRYFEEQAPISDAKELHRRLQRSEIKLALEVPPGFGRDLYAGRQPAVAAWLDGGMPFRAETSRNYVEAVHQANIEQLAAQSSPALNRQAAARLETRFRYNQDVVSVNAIGPGVMALILAFIPAMLTALGIVREKELGSITNFYATPLTRLEFLLGKQAPYLAVSLINLAVLVAMNRWLFGVPFKGSFLTLAFGGLLYVLATTSMGLLISAFTRTQIAAILGTMIITSLPTIQFSGLIVPRSSLEGAAATMGMLFPAGHFLDIAVGTFTKALDIRQLWPQCLALCGFFLGFTGLSLVMLKKQEA</sequence>
<feature type="domain" description="ABC transporter" evidence="8">
    <location>
        <begin position="269"/>
        <end position="499"/>
    </location>
</feature>
<dbReference type="GO" id="GO:0005524">
    <property type="term" value="F:ATP binding"/>
    <property type="evidence" value="ECO:0007669"/>
    <property type="project" value="UniProtKB-KW"/>
</dbReference>
<dbReference type="GO" id="GO:0016887">
    <property type="term" value="F:ATP hydrolysis activity"/>
    <property type="evidence" value="ECO:0007669"/>
    <property type="project" value="InterPro"/>
</dbReference>
<proteinExistence type="predicted"/>
<name>A0A423I0Y3_9PSED</name>
<dbReference type="Pfam" id="PF12698">
    <property type="entry name" value="ABC2_membrane_3"/>
    <property type="match status" value="1"/>
</dbReference>
<accession>A0A423I0Y3</accession>
<evidence type="ECO:0000313" key="10">
    <source>
        <dbReference type="EMBL" id="RON19083.1"/>
    </source>
</evidence>
<gene>
    <name evidence="10" type="ORF">BK660_19585</name>
</gene>
<keyword evidence="5 7" id="KW-1133">Transmembrane helix</keyword>
<dbReference type="SUPFAM" id="SSF52540">
    <property type="entry name" value="P-loop containing nucleoside triphosphate hydrolases"/>
    <property type="match status" value="2"/>
</dbReference>
<feature type="domain" description="ABC transporter" evidence="8">
    <location>
        <begin position="6"/>
        <end position="241"/>
    </location>
</feature>
<comment type="caution">
    <text evidence="10">The sequence shown here is derived from an EMBL/GenBank/DDBJ whole genome shotgun (WGS) entry which is preliminary data.</text>
</comment>
<dbReference type="EMBL" id="MOBK01000007">
    <property type="protein sequence ID" value="RON19083.1"/>
    <property type="molecule type" value="Genomic_DNA"/>
</dbReference>
<dbReference type="Gene3D" id="3.40.50.300">
    <property type="entry name" value="P-loop containing nucleotide triphosphate hydrolases"/>
    <property type="match status" value="2"/>
</dbReference>
<dbReference type="InterPro" id="IPR027417">
    <property type="entry name" value="P-loop_NTPase"/>
</dbReference>
<evidence type="ECO:0000256" key="5">
    <source>
        <dbReference type="ARBA" id="ARBA00022989"/>
    </source>
</evidence>
<protein>
    <submittedName>
        <fullName evidence="10">Multidrug ABC transporter ATP-binding protein</fullName>
    </submittedName>
</protein>
<keyword evidence="3" id="KW-0547">Nucleotide-binding</keyword>
<dbReference type="InterPro" id="IPR013525">
    <property type="entry name" value="ABC2_TM"/>
</dbReference>
<dbReference type="InterPro" id="IPR003439">
    <property type="entry name" value="ABC_transporter-like_ATP-bd"/>
</dbReference>
<feature type="transmembrane region" description="Helical" evidence="7">
    <location>
        <begin position="849"/>
        <end position="868"/>
    </location>
</feature>
<feature type="transmembrane region" description="Helical" evidence="7">
    <location>
        <begin position="762"/>
        <end position="779"/>
    </location>
</feature>
<feature type="transmembrane region" description="Helical" evidence="7">
    <location>
        <begin position="710"/>
        <end position="735"/>
    </location>
</feature>
<dbReference type="AlphaFoldDB" id="A0A423I0Y3"/>
<comment type="subcellular location">
    <subcellularLocation>
        <location evidence="1">Membrane</location>
        <topology evidence="1">Multi-pass membrane protein</topology>
    </subcellularLocation>
</comment>
<evidence type="ECO:0000256" key="1">
    <source>
        <dbReference type="ARBA" id="ARBA00004141"/>
    </source>
</evidence>
<reference evidence="10 11" key="1">
    <citation type="submission" date="2016-10" db="EMBL/GenBank/DDBJ databases">
        <title>Comparative genome analysis of multiple Pseudomonas spp. focuses on biocontrol and plant growth promoting traits.</title>
        <authorList>
            <person name="Tao X.-Y."/>
            <person name="Taylor C.G."/>
        </authorList>
    </citation>
    <scope>NUCLEOTIDE SEQUENCE [LARGE SCALE GENOMIC DNA]</scope>
    <source>
        <strain evidence="10 11">38D7</strain>
    </source>
</reference>
<evidence type="ECO:0000256" key="7">
    <source>
        <dbReference type="SAM" id="Phobius"/>
    </source>
</evidence>
<evidence type="ECO:0000256" key="3">
    <source>
        <dbReference type="ARBA" id="ARBA00022741"/>
    </source>
</evidence>
<keyword evidence="4 10" id="KW-0067">ATP-binding</keyword>
<dbReference type="Gene3D" id="3.40.1710.10">
    <property type="entry name" value="abc type-2 transporter like domain"/>
    <property type="match status" value="1"/>
</dbReference>
<dbReference type="PROSITE" id="PS51012">
    <property type="entry name" value="ABC_TM2"/>
    <property type="match status" value="1"/>
</dbReference>
<feature type="domain" description="ABC transmembrane type-2" evidence="9">
    <location>
        <begin position="678"/>
        <end position="905"/>
    </location>
</feature>
<dbReference type="GO" id="GO:0016020">
    <property type="term" value="C:membrane"/>
    <property type="evidence" value="ECO:0007669"/>
    <property type="project" value="UniProtKB-SubCell"/>
</dbReference>
<dbReference type="Pfam" id="PF00005">
    <property type="entry name" value="ABC_tran"/>
    <property type="match status" value="2"/>
</dbReference>
<dbReference type="Proteomes" id="UP000285636">
    <property type="component" value="Unassembled WGS sequence"/>
</dbReference>
<dbReference type="RefSeq" id="WP_123434829.1">
    <property type="nucleotide sequence ID" value="NZ_MOBK01000007.1"/>
</dbReference>
<evidence type="ECO:0000256" key="6">
    <source>
        <dbReference type="ARBA" id="ARBA00023136"/>
    </source>
</evidence>
<dbReference type="InterPro" id="IPR047817">
    <property type="entry name" value="ABC2_TM_bact-type"/>
</dbReference>
<dbReference type="InterPro" id="IPR003593">
    <property type="entry name" value="AAA+_ATPase"/>
</dbReference>
<evidence type="ECO:0000313" key="11">
    <source>
        <dbReference type="Proteomes" id="UP000285636"/>
    </source>
</evidence>
<keyword evidence="2 7" id="KW-0812">Transmembrane</keyword>
<feature type="transmembrane region" description="Helical" evidence="7">
    <location>
        <begin position="791"/>
        <end position="814"/>
    </location>
</feature>
<dbReference type="InterPro" id="IPR047651">
    <property type="entry name" value="ABC2_perm_RbbA"/>
</dbReference>
<dbReference type="NCBIfam" id="NF033858">
    <property type="entry name" value="ABC2_perm_RbbA"/>
    <property type="match status" value="1"/>
</dbReference>
<keyword evidence="6 7" id="KW-0472">Membrane</keyword>